<evidence type="ECO:0000256" key="3">
    <source>
        <dbReference type="ARBA" id="ARBA00022691"/>
    </source>
</evidence>
<dbReference type="Gene3D" id="3.40.1780.10">
    <property type="entry name" value="QueA-like"/>
    <property type="match status" value="1"/>
</dbReference>
<dbReference type="InterPro" id="IPR042119">
    <property type="entry name" value="QueA_dom2"/>
</dbReference>
<dbReference type="GO" id="GO:0051075">
    <property type="term" value="F:S-adenosylmethionine:tRNA ribosyltransferase-isomerase activity"/>
    <property type="evidence" value="ECO:0007669"/>
    <property type="project" value="UniProtKB-EC"/>
</dbReference>
<evidence type="ECO:0000256" key="2">
    <source>
        <dbReference type="ARBA" id="ARBA00022679"/>
    </source>
</evidence>
<dbReference type="GO" id="GO:0005737">
    <property type="term" value="C:cytoplasm"/>
    <property type="evidence" value="ECO:0007669"/>
    <property type="project" value="UniProtKB-SubCell"/>
</dbReference>
<dbReference type="UniPathway" id="UPA00392"/>
<dbReference type="AlphaFoldDB" id="A0A0E9N6J6"/>
<dbReference type="Proteomes" id="UP000033121">
    <property type="component" value="Unassembled WGS sequence"/>
</dbReference>
<proteinExistence type="inferred from homology"/>
<dbReference type="Pfam" id="PF02547">
    <property type="entry name" value="Queuosine_synth"/>
    <property type="match status" value="1"/>
</dbReference>
<dbReference type="RefSeq" id="WP_046370953.1">
    <property type="nucleotide sequence ID" value="NZ_BBWV01000004.1"/>
</dbReference>
<dbReference type="OrthoDB" id="9805933at2"/>
<comment type="similarity">
    <text evidence="5">Belongs to the QueA family.</text>
</comment>
<evidence type="ECO:0000313" key="6">
    <source>
        <dbReference type="EMBL" id="GAO44965.1"/>
    </source>
</evidence>
<evidence type="ECO:0000256" key="5">
    <source>
        <dbReference type="HAMAP-Rule" id="MF_00113"/>
    </source>
</evidence>
<comment type="caution">
    <text evidence="6">The sequence shown here is derived from an EMBL/GenBank/DDBJ whole genome shotgun (WGS) entry which is preliminary data.</text>
</comment>
<dbReference type="SUPFAM" id="SSF111337">
    <property type="entry name" value="QueA-like"/>
    <property type="match status" value="1"/>
</dbReference>
<gene>
    <name evidence="5 6" type="primary">queA</name>
    <name evidence="6" type="ORF">FPE01S_04_02080</name>
</gene>
<dbReference type="InterPro" id="IPR003699">
    <property type="entry name" value="QueA"/>
</dbReference>
<dbReference type="EC" id="2.4.99.17" evidence="5"/>
<evidence type="ECO:0000256" key="4">
    <source>
        <dbReference type="ARBA" id="ARBA00022785"/>
    </source>
</evidence>
<dbReference type="PANTHER" id="PTHR30307">
    <property type="entry name" value="S-ADENOSYLMETHIONINE:TRNA RIBOSYLTRANSFERASE-ISOMERASE"/>
    <property type="match status" value="1"/>
</dbReference>
<dbReference type="EMBL" id="BBWV01000004">
    <property type="protein sequence ID" value="GAO44965.1"/>
    <property type="molecule type" value="Genomic_DNA"/>
</dbReference>
<dbReference type="STRING" id="1220578.FPE01S_04_02080"/>
<keyword evidence="2 5" id="KW-0808">Transferase</keyword>
<organism evidence="6 7">
    <name type="scientific">Flavihumibacter petaseus NBRC 106054</name>
    <dbReference type="NCBI Taxonomy" id="1220578"/>
    <lineage>
        <taxon>Bacteria</taxon>
        <taxon>Pseudomonadati</taxon>
        <taxon>Bacteroidota</taxon>
        <taxon>Chitinophagia</taxon>
        <taxon>Chitinophagales</taxon>
        <taxon>Chitinophagaceae</taxon>
        <taxon>Flavihumibacter</taxon>
    </lineage>
</organism>
<dbReference type="GO" id="GO:0008616">
    <property type="term" value="P:tRNA queuosine(34) biosynthetic process"/>
    <property type="evidence" value="ECO:0007669"/>
    <property type="project" value="UniProtKB-UniRule"/>
</dbReference>
<dbReference type="HAMAP" id="MF_00113">
    <property type="entry name" value="QueA"/>
    <property type="match status" value="1"/>
</dbReference>
<dbReference type="Gene3D" id="2.40.10.240">
    <property type="entry name" value="QueA-like"/>
    <property type="match status" value="1"/>
</dbReference>
<protein>
    <recommendedName>
        <fullName evidence="5">S-adenosylmethionine:tRNA ribosyltransferase-isomerase</fullName>
        <ecNumber evidence="5">2.4.99.17</ecNumber>
    </recommendedName>
    <alternativeName>
        <fullName evidence="5">Queuosine biosynthesis protein QueA</fullName>
    </alternativeName>
</protein>
<accession>A0A0E9N6J6</accession>
<sequence>MKSAPNHPKSISIAAYQYALPDNRIASFPLSDRDASKLLVFREGNIRDGQYRDLPAEIPSGYLLVFNQTRVVRARMVFTKPSGGRIEVFCLEPTSDYAEMTTALAQTGKVNWTCLVGGAAKWKPGMVLEKSVSLPDGTSLMLKASISHREQETFVIQFTWEPGYIAFAEVLEVAGAIPIPPYLKRESTESDLERYQTIYAREEGSVAAPTAGLHFTPNLLQRLTEKNINSAFVTLHVGAGTFKPVKAEKIEGHEMHAEWIEVEKHVIETLLHAGNKVIAVGTTSLRTLESIYWMGCKAYADPDTPLDQLEVHQWDPYDGAVPSQMPVEAALRALLQRMETEKAMKIVSKTSLLIAPGYRVRMVEALITNFHQPQSTLLLLVAAMVGADWKKIYEHALKSDYRFLSYGDGSILWKSASQF</sequence>
<comment type="subunit">
    <text evidence="5">Monomer.</text>
</comment>
<keyword evidence="7" id="KW-1185">Reference proteome</keyword>
<reference evidence="6 7" key="1">
    <citation type="submission" date="2015-04" db="EMBL/GenBank/DDBJ databases">
        <title>Whole genome shotgun sequence of Flavihumibacter petaseus NBRC 106054.</title>
        <authorList>
            <person name="Miyazawa S."/>
            <person name="Hosoyama A."/>
            <person name="Hashimoto M."/>
            <person name="Noguchi M."/>
            <person name="Tsuchikane K."/>
            <person name="Ohji S."/>
            <person name="Yamazoe A."/>
            <person name="Ichikawa N."/>
            <person name="Kimura A."/>
            <person name="Fujita N."/>
        </authorList>
    </citation>
    <scope>NUCLEOTIDE SEQUENCE [LARGE SCALE GENOMIC DNA]</scope>
    <source>
        <strain evidence="6 7">NBRC 106054</strain>
    </source>
</reference>
<evidence type="ECO:0000313" key="7">
    <source>
        <dbReference type="Proteomes" id="UP000033121"/>
    </source>
</evidence>
<evidence type="ECO:0000256" key="1">
    <source>
        <dbReference type="ARBA" id="ARBA00022490"/>
    </source>
</evidence>
<keyword evidence="1 5" id="KW-0963">Cytoplasm</keyword>
<dbReference type="InterPro" id="IPR036100">
    <property type="entry name" value="QueA_sf"/>
</dbReference>
<keyword evidence="6" id="KW-0413">Isomerase</keyword>
<name>A0A0E9N6J6_9BACT</name>
<dbReference type="InterPro" id="IPR042118">
    <property type="entry name" value="QueA_dom1"/>
</dbReference>
<keyword evidence="3 5" id="KW-0949">S-adenosyl-L-methionine</keyword>
<comment type="function">
    <text evidence="5">Transfers and isomerizes the ribose moiety from AdoMet to the 7-aminomethyl group of 7-deazaguanine (preQ1-tRNA) to give epoxyqueuosine (oQ-tRNA).</text>
</comment>
<keyword evidence="4 5" id="KW-0671">Queuosine biosynthesis</keyword>
<comment type="subcellular location">
    <subcellularLocation>
        <location evidence="5">Cytoplasm</location>
    </subcellularLocation>
</comment>
<comment type="pathway">
    <text evidence="5">tRNA modification; tRNA-queuosine biosynthesis.</text>
</comment>
<dbReference type="PANTHER" id="PTHR30307:SF0">
    <property type="entry name" value="S-ADENOSYLMETHIONINE:TRNA RIBOSYLTRANSFERASE-ISOMERASE"/>
    <property type="match status" value="1"/>
</dbReference>
<comment type="catalytic activity">
    <reaction evidence="5">
        <text>7-aminomethyl-7-carbaguanosine(34) in tRNA + S-adenosyl-L-methionine = epoxyqueuosine(34) in tRNA + adenine + L-methionine + 2 H(+)</text>
        <dbReference type="Rhea" id="RHEA:32155"/>
        <dbReference type="Rhea" id="RHEA-COMP:10342"/>
        <dbReference type="Rhea" id="RHEA-COMP:18582"/>
        <dbReference type="ChEBI" id="CHEBI:15378"/>
        <dbReference type="ChEBI" id="CHEBI:16708"/>
        <dbReference type="ChEBI" id="CHEBI:57844"/>
        <dbReference type="ChEBI" id="CHEBI:59789"/>
        <dbReference type="ChEBI" id="CHEBI:82833"/>
        <dbReference type="ChEBI" id="CHEBI:194443"/>
        <dbReference type="EC" id="2.4.99.17"/>
    </reaction>
</comment>